<feature type="compositionally biased region" description="Polar residues" evidence="2">
    <location>
        <begin position="151"/>
        <end position="160"/>
    </location>
</feature>
<feature type="transmembrane region" description="Helical" evidence="3">
    <location>
        <begin position="248"/>
        <end position="268"/>
    </location>
</feature>
<feature type="chain" id="PRO_5003585876" description="Cystatin domain-containing protein" evidence="4">
    <location>
        <begin position="19"/>
        <end position="306"/>
    </location>
</feature>
<keyword evidence="3" id="KW-0812">Transmembrane</keyword>
<dbReference type="PROSITE" id="PS00287">
    <property type="entry name" value="CYSTATIN"/>
    <property type="match status" value="1"/>
</dbReference>
<dbReference type="InterPro" id="IPR046350">
    <property type="entry name" value="Cystatin_sf"/>
</dbReference>
<keyword evidence="3" id="KW-1133">Transmembrane helix</keyword>
<dbReference type="CDD" id="cd00042">
    <property type="entry name" value="CY"/>
    <property type="match status" value="1"/>
</dbReference>
<evidence type="ECO:0000256" key="3">
    <source>
        <dbReference type="SAM" id="Phobius"/>
    </source>
</evidence>
<evidence type="ECO:0000256" key="2">
    <source>
        <dbReference type="SAM" id="MobiDB-lite"/>
    </source>
</evidence>
<keyword evidence="1" id="KW-0843">Virulence</keyword>
<feature type="region of interest" description="Disordered" evidence="2">
    <location>
        <begin position="133"/>
        <end position="170"/>
    </location>
</feature>
<feature type="signal peptide" evidence="4">
    <location>
        <begin position="1"/>
        <end position="18"/>
    </location>
</feature>
<dbReference type="Proteomes" id="UP000005238">
    <property type="component" value="Unassembled WGS sequence"/>
</dbReference>
<dbReference type="eggNOG" id="ENOG502S15D">
    <property type="taxonomic scope" value="Eukaryota"/>
</dbReference>
<dbReference type="InParanoid" id="H3GD82"/>
<evidence type="ECO:0008006" key="7">
    <source>
        <dbReference type="Google" id="ProtNLM"/>
    </source>
</evidence>
<organism evidence="5 6">
    <name type="scientific">Phytophthora ramorum</name>
    <name type="common">Sudden oak death agent</name>
    <dbReference type="NCBI Taxonomy" id="164328"/>
    <lineage>
        <taxon>Eukaryota</taxon>
        <taxon>Sar</taxon>
        <taxon>Stramenopiles</taxon>
        <taxon>Oomycota</taxon>
        <taxon>Peronosporomycetes</taxon>
        <taxon>Peronosporales</taxon>
        <taxon>Peronosporaceae</taxon>
        <taxon>Phytophthora</taxon>
    </lineage>
</organism>
<evidence type="ECO:0000313" key="6">
    <source>
        <dbReference type="Proteomes" id="UP000005238"/>
    </source>
</evidence>
<dbReference type="EMBL" id="DS566000">
    <property type="status" value="NOT_ANNOTATED_CDS"/>
    <property type="molecule type" value="Genomic_DNA"/>
</dbReference>
<accession>H3GD82</accession>
<protein>
    <recommendedName>
        <fullName evidence="7">Cystatin domain-containing protein</fullName>
    </recommendedName>
</protein>
<proteinExistence type="predicted"/>
<name>H3GD82_PHYRM</name>
<reference evidence="6" key="1">
    <citation type="journal article" date="2006" name="Science">
        <title>Phytophthora genome sequences uncover evolutionary origins and mechanisms of pathogenesis.</title>
        <authorList>
            <person name="Tyler B.M."/>
            <person name="Tripathy S."/>
            <person name="Zhang X."/>
            <person name="Dehal P."/>
            <person name="Jiang R.H."/>
            <person name="Aerts A."/>
            <person name="Arredondo F.D."/>
            <person name="Baxter L."/>
            <person name="Bensasson D."/>
            <person name="Beynon J.L."/>
            <person name="Chapman J."/>
            <person name="Damasceno C.M."/>
            <person name="Dorrance A.E."/>
            <person name="Dou D."/>
            <person name="Dickerman A.W."/>
            <person name="Dubchak I.L."/>
            <person name="Garbelotto M."/>
            <person name="Gijzen M."/>
            <person name="Gordon S.G."/>
            <person name="Govers F."/>
            <person name="Grunwald N.J."/>
            <person name="Huang W."/>
            <person name="Ivors K.L."/>
            <person name="Jones R.W."/>
            <person name="Kamoun S."/>
            <person name="Krampis K."/>
            <person name="Lamour K.H."/>
            <person name="Lee M.K."/>
            <person name="McDonald W.H."/>
            <person name="Medina M."/>
            <person name="Meijer H.J."/>
            <person name="Nordberg E.K."/>
            <person name="Maclean D.J."/>
            <person name="Ospina-Giraldo M.D."/>
            <person name="Morris P.F."/>
            <person name="Phuntumart V."/>
            <person name="Putnam N.H."/>
            <person name="Rash S."/>
            <person name="Rose J.K."/>
            <person name="Sakihama Y."/>
            <person name="Salamov A.A."/>
            <person name="Savidor A."/>
            <person name="Scheuring C.F."/>
            <person name="Smith B.M."/>
            <person name="Sobral B.W."/>
            <person name="Terry A."/>
            <person name="Torto-Alalibo T.A."/>
            <person name="Win J."/>
            <person name="Xu Z."/>
            <person name="Zhang H."/>
            <person name="Grigoriev I.V."/>
            <person name="Rokhsar D.S."/>
            <person name="Boore J.L."/>
        </authorList>
    </citation>
    <scope>NUCLEOTIDE SEQUENCE [LARGE SCALE GENOMIC DNA]</scope>
    <source>
        <strain evidence="6">Pr102</strain>
    </source>
</reference>
<dbReference type="InterPro" id="IPR000010">
    <property type="entry name" value="Cystatin_dom"/>
</dbReference>
<dbReference type="VEuPathDB" id="FungiDB:KRP22_7311"/>
<evidence type="ECO:0000256" key="4">
    <source>
        <dbReference type="SAM" id="SignalP"/>
    </source>
</evidence>
<dbReference type="GO" id="GO:0004869">
    <property type="term" value="F:cysteine-type endopeptidase inhibitor activity"/>
    <property type="evidence" value="ECO:0007669"/>
    <property type="project" value="InterPro"/>
</dbReference>
<reference evidence="5" key="2">
    <citation type="submission" date="2015-06" db="UniProtKB">
        <authorList>
            <consortium name="EnsemblProtists"/>
        </authorList>
    </citation>
    <scope>IDENTIFICATION</scope>
    <source>
        <strain evidence="5">Pr102</strain>
    </source>
</reference>
<dbReference type="OMA" id="GWHEANV"/>
<keyword evidence="4" id="KW-0732">Signal</keyword>
<evidence type="ECO:0000313" key="5">
    <source>
        <dbReference type="EnsemblProtists" id="Phyra73503"/>
    </source>
</evidence>
<sequence length="306" mass="32744">MMHAALTFLVAFPALAAARNVVTIGMTGGWHEANVTAVNTQLLADALSGSSFSKAVGDTRVCYSEVASVETQVVAGTNYRFHIDGCSVTDSDGECSDATLAACKPSEFEVKIFEQPWTSTLKVTGIKEVEQAASSAASESGSGSAGEEQKALQTTQTSEESVAELKAAGLSEDEKEAVDEWIGTNGLNQYGDEATRMYVGGTPLFDESTGATTDRYDYILSRHSDRPWQETANFFAAEVDETQGGGTVAGVLAMLGVFTVVLAAVAVLKMHQGRRERFRYNPIHSREQSLMALPSPSQTEMHDTPY</sequence>
<dbReference type="AlphaFoldDB" id="H3GD82"/>
<evidence type="ECO:0000256" key="1">
    <source>
        <dbReference type="ARBA" id="ARBA00023026"/>
    </source>
</evidence>
<dbReference type="EnsemblProtists" id="Phyra73503">
    <property type="protein sequence ID" value="Phyra73503"/>
    <property type="gene ID" value="Phyra73503"/>
</dbReference>
<dbReference type="STRING" id="164328.H3GD82"/>
<dbReference type="HOGENOM" id="CLU_843288_0_0_1"/>
<keyword evidence="6" id="KW-1185">Reference proteome</keyword>
<feature type="compositionally biased region" description="Low complexity" evidence="2">
    <location>
        <begin position="133"/>
        <end position="146"/>
    </location>
</feature>
<dbReference type="Gene3D" id="3.10.450.10">
    <property type="match status" value="1"/>
</dbReference>
<keyword evidence="3" id="KW-0472">Membrane</keyword>
<dbReference type="SUPFAM" id="SSF54403">
    <property type="entry name" value="Cystatin/monellin"/>
    <property type="match status" value="1"/>
</dbReference>
<dbReference type="VEuPathDB" id="FungiDB:KRP23_10019"/>
<dbReference type="InterPro" id="IPR018073">
    <property type="entry name" value="Prot_inh_cystat_CS"/>
</dbReference>